<accession>A0A9P9ET00</accession>
<protein>
    <submittedName>
        <fullName evidence="1">Uncharacterized protein</fullName>
    </submittedName>
</protein>
<dbReference type="EMBL" id="JAGMUV010000008">
    <property type="protein sequence ID" value="KAH7146423.1"/>
    <property type="molecule type" value="Genomic_DNA"/>
</dbReference>
<sequence length="185" mass="20792">MDGPSMAITHALLAAPHPHCSPAPLSHTRRGQASCAVASLKTTPTCSFSSPFPSWAFFLFPRLFSRSWSSCDLCFHLILHAATETYSSRRVPYTVQPHHPGRHPVRRIACRDDRTSIAVLKSSFTRRTPESLSGYGPQCFPSNVQPPQRVASRQLLLRERETKSPARGGYPSLTLHWNYREPKRI</sequence>
<gene>
    <name evidence="1" type="ORF">EDB81DRAFT_492646</name>
</gene>
<dbReference type="Proteomes" id="UP000738349">
    <property type="component" value="Unassembled WGS sequence"/>
</dbReference>
<name>A0A9P9ET00_9HYPO</name>
<proteinExistence type="predicted"/>
<evidence type="ECO:0000313" key="1">
    <source>
        <dbReference type="EMBL" id="KAH7146423.1"/>
    </source>
</evidence>
<comment type="caution">
    <text evidence="1">The sequence shown here is derived from an EMBL/GenBank/DDBJ whole genome shotgun (WGS) entry which is preliminary data.</text>
</comment>
<evidence type="ECO:0000313" key="2">
    <source>
        <dbReference type="Proteomes" id="UP000738349"/>
    </source>
</evidence>
<dbReference type="AlphaFoldDB" id="A0A9P9ET00"/>
<organism evidence="1 2">
    <name type="scientific">Dactylonectria macrodidyma</name>
    <dbReference type="NCBI Taxonomy" id="307937"/>
    <lineage>
        <taxon>Eukaryota</taxon>
        <taxon>Fungi</taxon>
        <taxon>Dikarya</taxon>
        <taxon>Ascomycota</taxon>
        <taxon>Pezizomycotina</taxon>
        <taxon>Sordariomycetes</taxon>
        <taxon>Hypocreomycetidae</taxon>
        <taxon>Hypocreales</taxon>
        <taxon>Nectriaceae</taxon>
        <taxon>Dactylonectria</taxon>
    </lineage>
</organism>
<keyword evidence="2" id="KW-1185">Reference proteome</keyword>
<reference evidence="1" key="1">
    <citation type="journal article" date="2021" name="Nat. Commun.">
        <title>Genetic determinants of endophytism in the Arabidopsis root mycobiome.</title>
        <authorList>
            <person name="Mesny F."/>
            <person name="Miyauchi S."/>
            <person name="Thiergart T."/>
            <person name="Pickel B."/>
            <person name="Atanasova L."/>
            <person name="Karlsson M."/>
            <person name="Huettel B."/>
            <person name="Barry K.W."/>
            <person name="Haridas S."/>
            <person name="Chen C."/>
            <person name="Bauer D."/>
            <person name="Andreopoulos W."/>
            <person name="Pangilinan J."/>
            <person name="LaButti K."/>
            <person name="Riley R."/>
            <person name="Lipzen A."/>
            <person name="Clum A."/>
            <person name="Drula E."/>
            <person name="Henrissat B."/>
            <person name="Kohler A."/>
            <person name="Grigoriev I.V."/>
            <person name="Martin F.M."/>
            <person name="Hacquard S."/>
        </authorList>
    </citation>
    <scope>NUCLEOTIDE SEQUENCE</scope>
    <source>
        <strain evidence="1">MPI-CAGE-AT-0147</strain>
    </source>
</reference>